<comment type="caution">
    <text evidence="1">The sequence shown here is derived from an EMBL/GenBank/DDBJ whole genome shotgun (WGS) entry which is preliminary data.</text>
</comment>
<reference evidence="1" key="1">
    <citation type="submission" date="2021-02" db="EMBL/GenBank/DDBJ databases">
        <authorList>
            <person name="Nowell W R."/>
        </authorList>
    </citation>
    <scope>NUCLEOTIDE SEQUENCE</scope>
</reference>
<dbReference type="PANTHER" id="PTHR46399:SF8">
    <property type="entry name" value="B30.2_SPRY DOMAIN-CONTAINING PROTEIN"/>
    <property type="match status" value="1"/>
</dbReference>
<evidence type="ECO:0000313" key="1">
    <source>
        <dbReference type="EMBL" id="CAF1370479.1"/>
    </source>
</evidence>
<dbReference type="GO" id="GO:0005790">
    <property type="term" value="C:smooth endoplasmic reticulum"/>
    <property type="evidence" value="ECO:0007669"/>
    <property type="project" value="TreeGrafter"/>
</dbReference>
<dbReference type="Proteomes" id="UP000663889">
    <property type="component" value="Unassembled WGS sequence"/>
</dbReference>
<dbReference type="GO" id="GO:0006941">
    <property type="term" value="P:striated muscle contraction"/>
    <property type="evidence" value="ECO:0007669"/>
    <property type="project" value="TreeGrafter"/>
</dbReference>
<dbReference type="GO" id="GO:0014808">
    <property type="term" value="P:release of sequestered calcium ion into cytosol by sarcoplasmic reticulum"/>
    <property type="evidence" value="ECO:0007669"/>
    <property type="project" value="TreeGrafter"/>
</dbReference>
<dbReference type="GO" id="GO:0005219">
    <property type="term" value="F:ryanodine-sensitive calcium-release channel activity"/>
    <property type="evidence" value="ECO:0007669"/>
    <property type="project" value="TreeGrafter"/>
</dbReference>
<protein>
    <submittedName>
        <fullName evidence="1">Uncharacterized protein</fullName>
    </submittedName>
</protein>
<gene>
    <name evidence="1" type="ORF">SEV965_LOCUS29867</name>
</gene>
<dbReference type="PANTHER" id="PTHR46399">
    <property type="entry name" value="B30.2/SPRY DOMAIN-CONTAINING PROTEIN"/>
    <property type="match status" value="1"/>
</dbReference>
<dbReference type="GO" id="GO:0033017">
    <property type="term" value="C:sarcoplasmic reticulum membrane"/>
    <property type="evidence" value="ECO:0007669"/>
    <property type="project" value="TreeGrafter"/>
</dbReference>
<evidence type="ECO:0000313" key="2">
    <source>
        <dbReference type="Proteomes" id="UP000663889"/>
    </source>
</evidence>
<dbReference type="GO" id="GO:0042383">
    <property type="term" value="C:sarcolemma"/>
    <property type="evidence" value="ECO:0007669"/>
    <property type="project" value="TreeGrafter"/>
</dbReference>
<sequence length="49" mass="5677">IVLPLIEKYFRAHRNYFIIPSSLKVDSNYALVKEKEMSCSLFCKLAALL</sequence>
<dbReference type="InterPro" id="IPR015925">
    <property type="entry name" value="Ryanodine_IP3_receptor"/>
</dbReference>
<dbReference type="EMBL" id="CAJNOU010003094">
    <property type="protein sequence ID" value="CAF1370479.1"/>
    <property type="molecule type" value="Genomic_DNA"/>
</dbReference>
<dbReference type="GO" id="GO:0030018">
    <property type="term" value="C:Z disc"/>
    <property type="evidence" value="ECO:0007669"/>
    <property type="project" value="TreeGrafter"/>
</dbReference>
<accession>A0A815IMW6</accession>
<dbReference type="GO" id="GO:0034704">
    <property type="term" value="C:calcium channel complex"/>
    <property type="evidence" value="ECO:0007669"/>
    <property type="project" value="TreeGrafter"/>
</dbReference>
<dbReference type="AlphaFoldDB" id="A0A815IMW6"/>
<organism evidence="1 2">
    <name type="scientific">Rotaria sordida</name>
    <dbReference type="NCBI Taxonomy" id="392033"/>
    <lineage>
        <taxon>Eukaryota</taxon>
        <taxon>Metazoa</taxon>
        <taxon>Spiralia</taxon>
        <taxon>Gnathifera</taxon>
        <taxon>Rotifera</taxon>
        <taxon>Eurotatoria</taxon>
        <taxon>Bdelloidea</taxon>
        <taxon>Philodinida</taxon>
        <taxon>Philodinidae</taxon>
        <taxon>Rotaria</taxon>
    </lineage>
</organism>
<feature type="non-terminal residue" evidence="1">
    <location>
        <position position="1"/>
    </location>
</feature>
<proteinExistence type="predicted"/>
<name>A0A815IMW6_9BILA</name>